<name>A0A2P2IUZ4_RHIMU</name>
<evidence type="ECO:0000313" key="1">
    <source>
        <dbReference type="EMBL" id="MBW85056.1"/>
    </source>
</evidence>
<organism evidence="1">
    <name type="scientific">Rhizophora mucronata</name>
    <name type="common">Asiatic mangrove</name>
    <dbReference type="NCBI Taxonomy" id="61149"/>
    <lineage>
        <taxon>Eukaryota</taxon>
        <taxon>Viridiplantae</taxon>
        <taxon>Streptophyta</taxon>
        <taxon>Embryophyta</taxon>
        <taxon>Tracheophyta</taxon>
        <taxon>Spermatophyta</taxon>
        <taxon>Magnoliopsida</taxon>
        <taxon>eudicotyledons</taxon>
        <taxon>Gunneridae</taxon>
        <taxon>Pentapetalae</taxon>
        <taxon>rosids</taxon>
        <taxon>fabids</taxon>
        <taxon>Malpighiales</taxon>
        <taxon>Rhizophoraceae</taxon>
        <taxon>Rhizophora</taxon>
    </lineage>
</organism>
<reference evidence="1" key="1">
    <citation type="submission" date="2018-02" db="EMBL/GenBank/DDBJ databases">
        <title>Rhizophora mucronata_Transcriptome.</title>
        <authorList>
            <person name="Meera S.P."/>
            <person name="Sreeshan A."/>
            <person name="Augustine A."/>
        </authorList>
    </citation>
    <scope>NUCLEOTIDE SEQUENCE</scope>
    <source>
        <tissue evidence="1">Leaf</tissue>
    </source>
</reference>
<dbReference type="EMBL" id="GGEC01004573">
    <property type="protein sequence ID" value="MBW85056.1"/>
    <property type="molecule type" value="Transcribed_RNA"/>
</dbReference>
<protein>
    <submittedName>
        <fullName evidence="1">Uncharacterized protein</fullName>
    </submittedName>
</protein>
<sequence>MQFLYLLLLWAQKLLVPNYFLWSSMHQKIGYLTSSLTWLRSCSRLFLLLISLWWTKRFDHVWLS</sequence>
<proteinExistence type="predicted"/>
<accession>A0A2P2IUZ4</accession>
<dbReference type="AlphaFoldDB" id="A0A2P2IUZ4"/>